<dbReference type="GO" id="GO:0006085">
    <property type="term" value="P:acetyl-CoA biosynthetic process"/>
    <property type="evidence" value="ECO:0007669"/>
    <property type="project" value="TreeGrafter"/>
</dbReference>
<dbReference type="GO" id="GO:0005782">
    <property type="term" value="C:peroxisomal matrix"/>
    <property type="evidence" value="ECO:0007669"/>
    <property type="project" value="TreeGrafter"/>
</dbReference>
<keyword evidence="3" id="KW-1185">Reference proteome</keyword>
<dbReference type="GO" id="GO:0050080">
    <property type="term" value="F:malonyl-CoA decarboxylase activity"/>
    <property type="evidence" value="ECO:0007669"/>
    <property type="project" value="InterPro"/>
</dbReference>
<proteinExistence type="predicted"/>
<reference evidence="3" key="2">
    <citation type="submission" date="2009-11" db="EMBL/GenBank/DDBJ databases">
        <title>The Genome Sequence of Allomyces macrogynus strain ATCC 38327.</title>
        <authorList>
            <consortium name="The Broad Institute Genome Sequencing Platform"/>
            <person name="Russ C."/>
            <person name="Cuomo C."/>
            <person name="Shea T."/>
            <person name="Young S.K."/>
            <person name="Zeng Q."/>
            <person name="Koehrsen M."/>
            <person name="Haas B."/>
            <person name="Borodovsky M."/>
            <person name="Guigo R."/>
            <person name="Alvarado L."/>
            <person name="Berlin A."/>
            <person name="Borenstein D."/>
            <person name="Chen Z."/>
            <person name="Engels R."/>
            <person name="Freedman E."/>
            <person name="Gellesch M."/>
            <person name="Goldberg J."/>
            <person name="Griggs A."/>
            <person name="Gujja S."/>
            <person name="Heiman D."/>
            <person name="Hepburn T."/>
            <person name="Howarth C."/>
            <person name="Jen D."/>
            <person name="Larson L."/>
            <person name="Lewis B."/>
            <person name="Mehta T."/>
            <person name="Park D."/>
            <person name="Pearson M."/>
            <person name="Roberts A."/>
            <person name="Saif S."/>
            <person name="Shenoy N."/>
            <person name="Sisk P."/>
            <person name="Stolte C."/>
            <person name="Sykes S."/>
            <person name="Walk T."/>
            <person name="White J."/>
            <person name="Yandava C."/>
            <person name="Burger G."/>
            <person name="Gray M.W."/>
            <person name="Holland P.W.H."/>
            <person name="King N."/>
            <person name="Lang F.B.F."/>
            <person name="Roger A.J."/>
            <person name="Ruiz-Trillo I."/>
            <person name="Lander E."/>
            <person name="Nusbaum C."/>
        </authorList>
    </citation>
    <scope>NUCLEOTIDE SEQUENCE [LARGE SCALE GENOMIC DNA]</scope>
    <source>
        <strain evidence="3">ATCC 38327</strain>
    </source>
</reference>
<dbReference type="OrthoDB" id="426718at2759"/>
<dbReference type="Gene3D" id="3.40.630.150">
    <property type="entry name" value="Malonyl-CoA decarboxylase, catalytic domain"/>
    <property type="match status" value="1"/>
</dbReference>
<dbReference type="InterPro" id="IPR038917">
    <property type="entry name" value="Malonyl_CoA_deC"/>
</dbReference>
<dbReference type="GO" id="GO:0006633">
    <property type="term" value="P:fatty acid biosynthetic process"/>
    <property type="evidence" value="ECO:0007669"/>
    <property type="project" value="InterPro"/>
</dbReference>
<reference evidence="2 3" key="1">
    <citation type="submission" date="2009-11" db="EMBL/GenBank/DDBJ databases">
        <title>Annotation of Allomyces macrogynus ATCC 38327.</title>
        <authorList>
            <consortium name="The Broad Institute Genome Sequencing Platform"/>
            <person name="Russ C."/>
            <person name="Cuomo C."/>
            <person name="Burger G."/>
            <person name="Gray M.W."/>
            <person name="Holland P.W.H."/>
            <person name="King N."/>
            <person name="Lang F.B.F."/>
            <person name="Roger A.J."/>
            <person name="Ruiz-Trillo I."/>
            <person name="Young S.K."/>
            <person name="Zeng Q."/>
            <person name="Gargeya S."/>
            <person name="Fitzgerald M."/>
            <person name="Haas B."/>
            <person name="Abouelleil A."/>
            <person name="Alvarado L."/>
            <person name="Arachchi H.M."/>
            <person name="Berlin A."/>
            <person name="Chapman S.B."/>
            <person name="Gearin G."/>
            <person name="Goldberg J."/>
            <person name="Griggs A."/>
            <person name="Gujja S."/>
            <person name="Hansen M."/>
            <person name="Heiman D."/>
            <person name="Howarth C."/>
            <person name="Larimer J."/>
            <person name="Lui A."/>
            <person name="MacDonald P.J.P."/>
            <person name="McCowen C."/>
            <person name="Montmayeur A."/>
            <person name="Murphy C."/>
            <person name="Neiman D."/>
            <person name="Pearson M."/>
            <person name="Priest M."/>
            <person name="Roberts A."/>
            <person name="Saif S."/>
            <person name="Shea T."/>
            <person name="Sisk P."/>
            <person name="Stolte C."/>
            <person name="Sykes S."/>
            <person name="Wortman J."/>
            <person name="Nusbaum C."/>
            <person name="Birren B."/>
        </authorList>
    </citation>
    <scope>NUCLEOTIDE SEQUENCE [LARGE SCALE GENOMIC DNA]</scope>
    <source>
        <strain evidence="2 3">ATCC 38327</strain>
    </source>
</reference>
<dbReference type="Pfam" id="PF05292">
    <property type="entry name" value="MCD"/>
    <property type="match status" value="1"/>
</dbReference>
<feature type="domain" description="Malonyl-CoA decarboxylase C-terminal" evidence="1">
    <location>
        <begin position="197"/>
        <end position="465"/>
    </location>
</feature>
<dbReference type="STRING" id="578462.A0A0L0S6Q6"/>
<dbReference type="AlphaFoldDB" id="A0A0L0S6Q6"/>
<dbReference type="GO" id="GO:0005759">
    <property type="term" value="C:mitochondrial matrix"/>
    <property type="evidence" value="ECO:0007669"/>
    <property type="project" value="TreeGrafter"/>
</dbReference>
<dbReference type="EMBL" id="GG745332">
    <property type="protein sequence ID" value="KNE58298.1"/>
    <property type="molecule type" value="Genomic_DNA"/>
</dbReference>
<dbReference type="PANTHER" id="PTHR28641:SF1">
    <property type="entry name" value="MALONYL-COA DECARBOXYLASE, MITOCHONDRIAL"/>
    <property type="match status" value="1"/>
</dbReference>
<dbReference type="VEuPathDB" id="FungiDB:AMAG_05107"/>
<dbReference type="InterPro" id="IPR042303">
    <property type="entry name" value="Malonyl_CoA_deC_C_sf"/>
</dbReference>
<name>A0A0L0S6Q6_ALLM3</name>
<gene>
    <name evidence="2" type="ORF">AMAG_05107</name>
</gene>
<evidence type="ECO:0000259" key="1">
    <source>
        <dbReference type="Pfam" id="PF05292"/>
    </source>
</evidence>
<organism evidence="2 3">
    <name type="scientific">Allomyces macrogynus (strain ATCC 38327)</name>
    <name type="common">Allomyces javanicus var. macrogynus</name>
    <dbReference type="NCBI Taxonomy" id="578462"/>
    <lineage>
        <taxon>Eukaryota</taxon>
        <taxon>Fungi</taxon>
        <taxon>Fungi incertae sedis</taxon>
        <taxon>Blastocladiomycota</taxon>
        <taxon>Blastocladiomycetes</taxon>
        <taxon>Blastocladiales</taxon>
        <taxon>Blastocladiaceae</taxon>
        <taxon>Allomyces</taxon>
    </lineage>
</organism>
<evidence type="ECO:0000313" key="3">
    <source>
        <dbReference type="Proteomes" id="UP000054350"/>
    </source>
</evidence>
<accession>A0A0L0S6Q6</accession>
<sequence length="487" mass="54214">MATSVIRPVVAPRLLQFRHLTHSRTPLLLAHFHRQRLSWTLTAALDPTRSPTIMTNDPSTRSLHSGTQADAPATINSYQAHLVDDLVRSLERIGSFAMTSMSDPLSVEDDLTQIRTLYRSLDRSAKLGLWEQEVSVRTLAKVAKLLAQQPWGLDFLIQVRGDLLTTMRSRSASSPPSLQTAINVLKRQIQASLLPGLQFVQLSRESSDELKHKIIQYETVHLMKTTDDLDKRLQRYRLIYAYLHPRLADPIAFLQIALTPTLSGSVQSILNDATANEPMDPPPTAAIFYSVNSTMRGLAGIDMGSRIIKAAVADLQVHHPLITVFSTLSPIPSLRAWLMSTPPTHGSGPRRAVGAAAEPYGRWEAVGAILPASLREAVVRHFGSLSKFGKMVNQGKWVHDPAQRRFVRAVLTPICKHYLLKVRNDPVERFHLGNGATLLRLNWLGDVSPKGLSQSYGFMVNYWYDLPNLEANARAFNRGRGTIVSKL</sequence>
<dbReference type="PANTHER" id="PTHR28641">
    <property type="match status" value="1"/>
</dbReference>
<dbReference type="eggNOG" id="KOG3018">
    <property type="taxonomic scope" value="Eukaryota"/>
</dbReference>
<dbReference type="InterPro" id="IPR007956">
    <property type="entry name" value="Malonyl_CoA_deC_C"/>
</dbReference>
<evidence type="ECO:0000313" key="2">
    <source>
        <dbReference type="EMBL" id="KNE58298.1"/>
    </source>
</evidence>
<dbReference type="Proteomes" id="UP000054350">
    <property type="component" value="Unassembled WGS sequence"/>
</dbReference>
<protein>
    <recommendedName>
        <fullName evidence="1">Malonyl-CoA decarboxylase C-terminal domain-containing protein</fullName>
    </recommendedName>
</protein>
<dbReference type="GO" id="GO:2001294">
    <property type="term" value="P:malonyl-CoA catabolic process"/>
    <property type="evidence" value="ECO:0007669"/>
    <property type="project" value="TreeGrafter"/>
</dbReference>